<dbReference type="AlphaFoldDB" id="A0A364RDB5"/>
<reference evidence="3 4" key="2">
    <citation type="submission" date="2018-07" db="EMBL/GenBank/DDBJ databases">
        <title>Pontibacter sp. 2b14 genomic sequence and assembly.</title>
        <authorList>
            <person name="Du Z.-J."/>
        </authorList>
    </citation>
    <scope>NUCLEOTIDE SEQUENCE [LARGE SCALE GENOMIC DNA]</scope>
    <source>
        <strain evidence="3 4">2b14</strain>
    </source>
</reference>
<dbReference type="Proteomes" id="UP000251692">
    <property type="component" value="Unassembled WGS sequence"/>
</dbReference>
<comment type="caution">
    <text evidence="3">The sequence shown here is derived from an EMBL/GenBank/DDBJ whole genome shotgun (WGS) entry which is preliminary data.</text>
</comment>
<dbReference type="RefSeq" id="WP_112305885.1">
    <property type="nucleotide sequence ID" value="NZ_QMDV01000003.1"/>
</dbReference>
<reference evidence="3 4" key="1">
    <citation type="submission" date="2018-06" db="EMBL/GenBank/DDBJ databases">
        <authorList>
            <person name="Liu Z.-W."/>
        </authorList>
    </citation>
    <scope>NUCLEOTIDE SEQUENCE [LARGE SCALE GENOMIC DNA]</scope>
    <source>
        <strain evidence="3 4">2b14</strain>
    </source>
</reference>
<name>A0A364RDB5_9BACT</name>
<evidence type="ECO:0000256" key="1">
    <source>
        <dbReference type="SAM" id="MobiDB-lite"/>
    </source>
</evidence>
<evidence type="ECO:0000256" key="2">
    <source>
        <dbReference type="SAM" id="SignalP"/>
    </source>
</evidence>
<evidence type="ECO:0000313" key="4">
    <source>
        <dbReference type="Proteomes" id="UP000251692"/>
    </source>
</evidence>
<proteinExistence type="predicted"/>
<evidence type="ECO:0008006" key="5">
    <source>
        <dbReference type="Google" id="ProtNLM"/>
    </source>
</evidence>
<sequence length="182" mass="19530">MKKNLYLCATVAAMFLFSCDSKTQDETTDTSTTTTETGNSEQASETTAAVANEPKTYAVTFTPETAVLGKKKEASIKILPGTATELTDPDGTVQGTELTFKISLTNNNKIGENTIGVSPSDFRLVLEDNTSISQHSGSYLSSEPESTTQSSEITYRLPAGAKPKTLNLFYDETRASVSVSMQ</sequence>
<feature type="compositionally biased region" description="Low complexity" evidence="1">
    <location>
        <begin position="29"/>
        <end position="41"/>
    </location>
</feature>
<keyword evidence="4" id="KW-1185">Reference proteome</keyword>
<dbReference type="EMBL" id="QMDV01000003">
    <property type="protein sequence ID" value="RAU82292.1"/>
    <property type="molecule type" value="Genomic_DNA"/>
</dbReference>
<keyword evidence="2" id="KW-0732">Signal</keyword>
<organism evidence="3 4">
    <name type="scientific">Pontibacter arcticus</name>
    <dbReference type="NCBI Taxonomy" id="2080288"/>
    <lineage>
        <taxon>Bacteria</taxon>
        <taxon>Pseudomonadati</taxon>
        <taxon>Bacteroidota</taxon>
        <taxon>Cytophagia</taxon>
        <taxon>Cytophagales</taxon>
        <taxon>Hymenobacteraceae</taxon>
        <taxon>Pontibacter</taxon>
    </lineage>
</organism>
<feature type="chain" id="PRO_5016743093" description="DUF4352 domain-containing protein" evidence="2">
    <location>
        <begin position="24"/>
        <end position="182"/>
    </location>
</feature>
<feature type="region of interest" description="Disordered" evidence="1">
    <location>
        <begin position="23"/>
        <end position="48"/>
    </location>
</feature>
<evidence type="ECO:0000313" key="3">
    <source>
        <dbReference type="EMBL" id="RAU82292.1"/>
    </source>
</evidence>
<dbReference type="OrthoDB" id="761686at2"/>
<dbReference type="PROSITE" id="PS51257">
    <property type="entry name" value="PROKAR_LIPOPROTEIN"/>
    <property type="match status" value="1"/>
</dbReference>
<feature type="signal peptide" evidence="2">
    <location>
        <begin position="1"/>
        <end position="23"/>
    </location>
</feature>
<gene>
    <name evidence="3" type="ORF">DP923_10910</name>
</gene>
<accession>A0A364RDB5</accession>
<protein>
    <recommendedName>
        <fullName evidence="5">DUF4352 domain-containing protein</fullName>
    </recommendedName>
</protein>